<dbReference type="AlphaFoldDB" id="V2U1Q9"/>
<reference evidence="3 4" key="1">
    <citation type="submission" date="2013-10" db="EMBL/GenBank/DDBJ databases">
        <title>The Genome Sequence of Acinetobacter brisouii CIP 110357.</title>
        <authorList>
            <consortium name="The Broad Institute Genomics Platform"/>
            <consortium name="The Broad Institute Genome Sequencing Center for Infectious Disease"/>
            <person name="Cerqueira G."/>
            <person name="Feldgarden M."/>
            <person name="Courvalin P."/>
            <person name="Grillot-Courvalin C."/>
            <person name="Clermont D."/>
            <person name="Rocha E."/>
            <person name="Yoon E.-J."/>
            <person name="Nemec A."/>
            <person name="Young S.K."/>
            <person name="Zeng Q."/>
            <person name="Gargeya S."/>
            <person name="Fitzgerald M."/>
            <person name="Abouelleil A."/>
            <person name="Alvarado L."/>
            <person name="Berlin A.M."/>
            <person name="Chapman S.B."/>
            <person name="Gainer-Dewar J."/>
            <person name="Goldberg J."/>
            <person name="Gnerre S."/>
            <person name="Griggs A."/>
            <person name="Gujja S."/>
            <person name="Hansen M."/>
            <person name="Howarth C."/>
            <person name="Imamovic A."/>
            <person name="Ireland A."/>
            <person name="Larimer J."/>
            <person name="McCowan C."/>
            <person name="Murphy C."/>
            <person name="Pearson M."/>
            <person name="Poon T.W."/>
            <person name="Priest M."/>
            <person name="Roberts A."/>
            <person name="Saif S."/>
            <person name="Shea T."/>
            <person name="Sykes S."/>
            <person name="Wortman J."/>
            <person name="Nusbaum C."/>
            <person name="Birren B."/>
        </authorList>
    </citation>
    <scope>NUCLEOTIDE SEQUENCE [LARGE SCALE GENOMIC DNA]</scope>
    <source>
        <strain evidence="3 4">CIP 110357</strain>
    </source>
</reference>
<protein>
    <recommendedName>
        <fullName evidence="5">DUF262 domain-containing protein</fullName>
    </recommendedName>
</protein>
<gene>
    <name evidence="3" type="ORF">P255_02856</name>
</gene>
<organism evidence="3 4">
    <name type="scientific">Acinetobacter brisouii CIP 110357</name>
    <dbReference type="NCBI Taxonomy" id="1341683"/>
    <lineage>
        <taxon>Bacteria</taxon>
        <taxon>Pseudomonadati</taxon>
        <taxon>Pseudomonadota</taxon>
        <taxon>Gammaproteobacteria</taxon>
        <taxon>Moraxellales</taxon>
        <taxon>Moraxellaceae</taxon>
        <taxon>Acinetobacter</taxon>
    </lineage>
</organism>
<evidence type="ECO:0000313" key="4">
    <source>
        <dbReference type="Proteomes" id="UP000018418"/>
    </source>
</evidence>
<dbReference type="OrthoDB" id="9798761at2"/>
<dbReference type="PATRIC" id="fig|1341683.3.peg.2827"/>
<evidence type="ECO:0000259" key="1">
    <source>
        <dbReference type="Pfam" id="PF03235"/>
    </source>
</evidence>
<dbReference type="RefSeq" id="WP_004898419.1">
    <property type="nucleotide sequence ID" value="NZ_BBTI01000014.1"/>
</dbReference>
<dbReference type="Pfam" id="PF03235">
    <property type="entry name" value="GmrSD_N"/>
    <property type="match status" value="1"/>
</dbReference>
<dbReference type="PANTHER" id="PTHR35149:SF1">
    <property type="entry name" value="DUF5655 DOMAIN-CONTAINING PROTEIN"/>
    <property type="match status" value="1"/>
</dbReference>
<evidence type="ECO:0000313" key="3">
    <source>
        <dbReference type="EMBL" id="ESK48213.1"/>
    </source>
</evidence>
<proteinExistence type="predicted"/>
<feature type="domain" description="GmrSD restriction endonucleases C-terminal" evidence="2">
    <location>
        <begin position="437"/>
        <end position="561"/>
    </location>
</feature>
<evidence type="ECO:0000259" key="2">
    <source>
        <dbReference type="Pfam" id="PF07510"/>
    </source>
</evidence>
<feature type="domain" description="GmrSD restriction endonucleases N-terminal" evidence="1">
    <location>
        <begin position="12"/>
        <end position="235"/>
    </location>
</feature>
<dbReference type="InterPro" id="IPR004919">
    <property type="entry name" value="GmrSD_N"/>
</dbReference>
<dbReference type="HOGENOM" id="CLU_011736_6_1_6"/>
<dbReference type="EMBL" id="AYEU01000012">
    <property type="protein sequence ID" value="ESK48213.1"/>
    <property type="molecule type" value="Genomic_DNA"/>
</dbReference>
<accession>V2U1Q9</accession>
<comment type="caution">
    <text evidence="3">The sequence shown here is derived from an EMBL/GenBank/DDBJ whole genome shotgun (WGS) entry which is preliminary data.</text>
</comment>
<sequence length="570" mass="66420">MKIEAQDKEIQELLRGTFFKIPRFQRAYSWESEEIEDFWNDIVENQDANYFIGSVVAYIVEKPMVGLVDGQQRFTTVTIILSAIREKFKELGEEELAKGVQNYIEGNDADNKKQFILAPETSYPYFQREIQKYETVHLNQTSQSMSFEETKLKDAFNLIKQLLDDYLEKFKLNKESSTYRETLIQKVKDVRSKILKLKLVYILLDNEVDAYLIFETLNARGRELNVSDLVKNLLLKNLPNSHVDYDESEGLWLSLIEKLDTLKDKQDKTIVDQYLYHYWNATESITTVKKLFPTIKEKLGDKPIDCQVFLKNLVESSDCYLNILDPDTIQKDTKNKPLIFSLKTIQDLKIKIVYPLLLSILISSKKEIMTTRLLRNFISTIEKFHFQFNGVCRRKTGGTLTTLYNETAQSVHKAQNVADLNSIFTEFKKALKKIAVSKDEFILNFEKLTYDNKNTKHKNVIKYSLFTVLDNIPNKPYSSEFSDLTIEHLISQSTKLPYMANIGNLLLVGSKLNNEKLKDLDLKDKVKLLQEHNYHLTENFLDQNWSGSEEEIQIRSKSLANKVYQLTEIN</sequence>
<keyword evidence="4" id="KW-1185">Reference proteome</keyword>
<dbReference type="Pfam" id="PF07510">
    <property type="entry name" value="GmrSD_C"/>
    <property type="match status" value="1"/>
</dbReference>
<evidence type="ECO:0008006" key="5">
    <source>
        <dbReference type="Google" id="ProtNLM"/>
    </source>
</evidence>
<dbReference type="Proteomes" id="UP000018418">
    <property type="component" value="Unassembled WGS sequence"/>
</dbReference>
<name>V2U1Q9_9GAMM</name>
<dbReference type="PANTHER" id="PTHR35149">
    <property type="entry name" value="SLL5132 PROTEIN"/>
    <property type="match status" value="1"/>
</dbReference>
<dbReference type="InterPro" id="IPR011089">
    <property type="entry name" value="GmrSD_C"/>
</dbReference>